<dbReference type="AlphaFoldDB" id="A0A917NI89"/>
<accession>A0A917NI89</accession>
<protein>
    <submittedName>
        <fullName evidence="2">Uncharacterized protein</fullName>
    </submittedName>
</protein>
<gene>
    <name evidence="2" type="ORF">GCM10010885_09970</name>
</gene>
<reference evidence="2" key="2">
    <citation type="submission" date="2020-09" db="EMBL/GenBank/DDBJ databases">
        <authorList>
            <person name="Sun Q."/>
            <person name="Ohkuma M."/>
        </authorList>
    </citation>
    <scope>NUCLEOTIDE SEQUENCE</scope>
    <source>
        <strain evidence="2">JCM 18487</strain>
    </source>
</reference>
<dbReference type="Proteomes" id="UP000637695">
    <property type="component" value="Unassembled WGS sequence"/>
</dbReference>
<comment type="caution">
    <text evidence="2">The sequence shown here is derived from an EMBL/GenBank/DDBJ whole genome shotgun (WGS) entry which is preliminary data.</text>
</comment>
<feature type="transmembrane region" description="Helical" evidence="1">
    <location>
        <begin position="202"/>
        <end position="227"/>
    </location>
</feature>
<keyword evidence="3" id="KW-1185">Reference proteome</keyword>
<organism evidence="2 3">
    <name type="scientific">Alicyclobacillus cellulosilyticus</name>
    <dbReference type="NCBI Taxonomy" id="1003997"/>
    <lineage>
        <taxon>Bacteria</taxon>
        <taxon>Bacillati</taxon>
        <taxon>Bacillota</taxon>
        <taxon>Bacilli</taxon>
        <taxon>Bacillales</taxon>
        <taxon>Alicyclobacillaceae</taxon>
        <taxon>Alicyclobacillus</taxon>
    </lineage>
</organism>
<reference evidence="2" key="1">
    <citation type="journal article" date="2014" name="Int. J. Syst. Evol. Microbiol.">
        <title>Complete genome sequence of Corynebacterium casei LMG S-19264T (=DSM 44701T), isolated from a smear-ripened cheese.</title>
        <authorList>
            <consortium name="US DOE Joint Genome Institute (JGI-PGF)"/>
            <person name="Walter F."/>
            <person name="Albersmeier A."/>
            <person name="Kalinowski J."/>
            <person name="Ruckert C."/>
        </authorList>
    </citation>
    <scope>NUCLEOTIDE SEQUENCE</scope>
    <source>
        <strain evidence="2">JCM 18487</strain>
    </source>
</reference>
<proteinExistence type="predicted"/>
<dbReference type="EMBL" id="BMOY01000011">
    <property type="protein sequence ID" value="GGJ02679.1"/>
    <property type="molecule type" value="Genomic_DNA"/>
</dbReference>
<evidence type="ECO:0000256" key="1">
    <source>
        <dbReference type="SAM" id="Phobius"/>
    </source>
</evidence>
<dbReference type="RefSeq" id="WP_188881526.1">
    <property type="nucleotide sequence ID" value="NZ_BMOY01000011.1"/>
</dbReference>
<keyword evidence="1" id="KW-1133">Transmembrane helix</keyword>
<feature type="transmembrane region" description="Helical" evidence="1">
    <location>
        <begin position="141"/>
        <end position="161"/>
    </location>
</feature>
<evidence type="ECO:0000313" key="2">
    <source>
        <dbReference type="EMBL" id="GGJ02679.1"/>
    </source>
</evidence>
<evidence type="ECO:0000313" key="3">
    <source>
        <dbReference type="Proteomes" id="UP000637695"/>
    </source>
</evidence>
<feature type="transmembrane region" description="Helical" evidence="1">
    <location>
        <begin position="53"/>
        <end position="71"/>
    </location>
</feature>
<sequence length="242" mass="26664">MTGPTFVDLWQAEWLNLGRRWLHHWRVLALCAGLVALLLAAEGWLGGRLGGPSFLLYMLPFATTVITFGLVHREWSNHTAGWWLTLPVPRSWLLGVKWLCGVTVALLLYALFWLVAGVWWLAVAASGPEHADATVRQVWESFLICASYTPLLVSWGLLLGVTTHGRWWLAKPLLWACYGLLGDTAIWLTIAVQHAAAQEPAWVHVLITGLPVWLALTWLAAAAVFGVSVRIMAAGVSDGATR</sequence>
<feature type="transmembrane region" description="Helical" evidence="1">
    <location>
        <begin position="92"/>
        <end position="121"/>
    </location>
</feature>
<keyword evidence="1" id="KW-0812">Transmembrane</keyword>
<name>A0A917NI89_9BACL</name>
<feature type="transmembrane region" description="Helical" evidence="1">
    <location>
        <begin position="27"/>
        <end position="47"/>
    </location>
</feature>
<keyword evidence="1" id="KW-0472">Membrane</keyword>
<feature type="transmembrane region" description="Helical" evidence="1">
    <location>
        <begin position="173"/>
        <end position="196"/>
    </location>
</feature>